<dbReference type="STRING" id="1133569.FD21_GL000027"/>
<evidence type="ECO:0008006" key="3">
    <source>
        <dbReference type="Google" id="ProtNLM"/>
    </source>
</evidence>
<proteinExistence type="predicted"/>
<gene>
    <name evidence="1" type="ORF">FD21_GL000027</name>
</gene>
<evidence type="ECO:0000313" key="1">
    <source>
        <dbReference type="EMBL" id="KRM89733.1"/>
    </source>
</evidence>
<accession>A0A0R2CEI0</accession>
<dbReference type="PANTHER" id="PTHR39166">
    <property type="entry name" value="BLL1166 PROTEIN"/>
    <property type="match status" value="1"/>
</dbReference>
<dbReference type="PATRIC" id="fig|1133569.4.peg.27"/>
<dbReference type="Proteomes" id="UP000051576">
    <property type="component" value="Unassembled WGS sequence"/>
</dbReference>
<sequence>MEYKTELIKIAAQETEIKEIFKILWSFNLNEAFLCAGSLRNLVWNHLANRQPNFLRNNLDLIYLNQNQSYEEFLTLQELIKLHYAKYLWNLENVYLNNLSSHQPYGKTITAALKTIPETCNAVGLNLTRQGRFQVIAPFGLADLFNFEIHPTPIFAQDPHKLAFYQQRVAWKEWTQDWKNLKVFNR</sequence>
<protein>
    <recommendedName>
        <fullName evidence="3">Nucleotidyltransferase family protein</fullName>
    </recommendedName>
</protein>
<organism evidence="1 2">
    <name type="scientific">Liquorilactobacillus vini DSM 20605</name>
    <dbReference type="NCBI Taxonomy" id="1133569"/>
    <lineage>
        <taxon>Bacteria</taxon>
        <taxon>Bacillati</taxon>
        <taxon>Bacillota</taxon>
        <taxon>Bacilli</taxon>
        <taxon>Lactobacillales</taxon>
        <taxon>Lactobacillaceae</taxon>
        <taxon>Liquorilactobacillus</taxon>
    </lineage>
</organism>
<evidence type="ECO:0000313" key="2">
    <source>
        <dbReference type="Proteomes" id="UP000051576"/>
    </source>
</evidence>
<dbReference type="InterPro" id="IPR009267">
    <property type="entry name" value="NTP_transf_6"/>
</dbReference>
<reference evidence="1 2" key="1">
    <citation type="journal article" date="2015" name="Genome Announc.">
        <title>Expanding the biotechnology potential of lactobacilli through comparative genomics of 213 strains and associated genera.</title>
        <authorList>
            <person name="Sun Z."/>
            <person name="Harris H.M."/>
            <person name="McCann A."/>
            <person name="Guo C."/>
            <person name="Argimon S."/>
            <person name="Zhang W."/>
            <person name="Yang X."/>
            <person name="Jeffery I.B."/>
            <person name="Cooney J.C."/>
            <person name="Kagawa T.F."/>
            <person name="Liu W."/>
            <person name="Song Y."/>
            <person name="Salvetti E."/>
            <person name="Wrobel A."/>
            <person name="Rasinkangas P."/>
            <person name="Parkhill J."/>
            <person name="Rea M.C."/>
            <person name="O'Sullivan O."/>
            <person name="Ritari J."/>
            <person name="Douillard F.P."/>
            <person name="Paul Ross R."/>
            <person name="Yang R."/>
            <person name="Briner A.E."/>
            <person name="Felis G.E."/>
            <person name="de Vos W.M."/>
            <person name="Barrangou R."/>
            <person name="Klaenhammer T.R."/>
            <person name="Caufield P.W."/>
            <person name="Cui Y."/>
            <person name="Zhang H."/>
            <person name="O'Toole P.W."/>
        </authorList>
    </citation>
    <scope>NUCLEOTIDE SEQUENCE [LARGE SCALE GENOMIC DNA]</scope>
    <source>
        <strain evidence="1 2">DSM 20605</strain>
    </source>
</reference>
<dbReference type="eggNOG" id="COG3575">
    <property type="taxonomic scope" value="Bacteria"/>
</dbReference>
<name>A0A0R2CEI0_9LACO</name>
<dbReference type="RefSeq" id="WP_010580340.1">
    <property type="nucleotide sequence ID" value="NZ_AHYZ01000072.1"/>
</dbReference>
<keyword evidence="2" id="KW-1185">Reference proteome</keyword>
<dbReference type="PANTHER" id="PTHR39166:SF1">
    <property type="entry name" value="BLL1166 PROTEIN"/>
    <property type="match status" value="1"/>
</dbReference>
<comment type="caution">
    <text evidence="1">The sequence shown here is derived from an EMBL/GenBank/DDBJ whole genome shotgun (WGS) entry which is preliminary data.</text>
</comment>
<dbReference type="AlphaFoldDB" id="A0A0R2CEI0"/>
<dbReference type="EMBL" id="AYYX01000001">
    <property type="protein sequence ID" value="KRM89733.1"/>
    <property type="molecule type" value="Genomic_DNA"/>
</dbReference>
<dbReference type="Pfam" id="PF06042">
    <property type="entry name" value="NTP_transf_6"/>
    <property type="match status" value="1"/>
</dbReference>